<keyword evidence="1" id="KW-0812">Transmembrane</keyword>
<accession>A0A6L5YUR6</accession>
<dbReference type="RefSeq" id="WP_154430645.1">
    <property type="nucleotide sequence ID" value="NZ_VUNI01000023.1"/>
</dbReference>
<dbReference type="InterPro" id="IPR025324">
    <property type="entry name" value="DUF4230"/>
</dbReference>
<sequence length="226" mass="25581">MKEEREENIRINGENYVKEKNQFPKWTIPVIVLLILAVVVFLIYKMFSGIDTGKKIADSINENIIGTEGEVNTITESTIKDVFEISELQTADYIYNAITPVCDEDGETVKYYVAYEGTVTAGIDFDSIDIDIDHDAKKITITVPDVTIQDAVVNAGTLEYIFKKDKYNNENVFKEAYAKCQEDLDKRAGSEDKLLTMAKENADQVIEALVSPWVEQIDPAYEIEVR</sequence>
<gene>
    <name evidence="2" type="ORF">FYJ75_11780</name>
</gene>
<comment type="caution">
    <text evidence="2">The sequence shown here is derived from an EMBL/GenBank/DDBJ whole genome shotgun (WGS) entry which is preliminary data.</text>
</comment>
<evidence type="ECO:0000313" key="2">
    <source>
        <dbReference type="EMBL" id="MST75682.1"/>
    </source>
</evidence>
<protein>
    <submittedName>
        <fullName evidence="2">DUF4230 domain-containing protein</fullName>
    </submittedName>
</protein>
<keyword evidence="1" id="KW-0472">Membrane</keyword>
<reference evidence="2 3" key="1">
    <citation type="submission" date="2019-08" db="EMBL/GenBank/DDBJ databases">
        <title>In-depth cultivation of the pig gut microbiome towards novel bacterial diversity and tailored functional studies.</title>
        <authorList>
            <person name="Wylensek D."/>
            <person name="Hitch T.C.A."/>
            <person name="Clavel T."/>
        </authorList>
    </citation>
    <scope>NUCLEOTIDE SEQUENCE [LARGE SCALE GENOMIC DNA]</scope>
    <source>
        <strain evidence="2 3">MUC/MUC-530-WT-4D</strain>
    </source>
</reference>
<evidence type="ECO:0000256" key="1">
    <source>
        <dbReference type="SAM" id="Phobius"/>
    </source>
</evidence>
<evidence type="ECO:0000313" key="3">
    <source>
        <dbReference type="Proteomes" id="UP000474024"/>
    </source>
</evidence>
<feature type="transmembrane region" description="Helical" evidence="1">
    <location>
        <begin position="26"/>
        <end position="44"/>
    </location>
</feature>
<keyword evidence="3" id="KW-1185">Reference proteome</keyword>
<dbReference type="EMBL" id="VUNI01000023">
    <property type="protein sequence ID" value="MST75682.1"/>
    <property type="molecule type" value="Genomic_DNA"/>
</dbReference>
<dbReference type="AlphaFoldDB" id="A0A6L5YUR6"/>
<keyword evidence="1" id="KW-1133">Transmembrane helix</keyword>
<dbReference type="Pfam" id="PF14014">
    <property type="entry name" value="DUF4230"/>
    <property type="match status" value="1"/>
</dbReference>
<dbReference type="Proteomes" id="UP000474024">
    <property type="component" value="Unassembled WGS sequence"/>
</dbReference>
<name>A0A6L5YUR6_9FIRM</name>
<organism evidence="2 3">
    <name type="scientific">Roseburia porci</name>
    <dbReference type="NCBI Taxonomy" id="2605790"/>
    <lineage>
        <taxon>Bacteria</taxon>
        <taxon>Bacillati</taxon>
        <taxon>Bacillota</taxon>
        <taxon>Clostridia</taxon>
        <taxon>Lachnospirales</taxon>
        <taxon>Lachnospiraceae</taxon>
        <taxon>Roseburia</taxon>
    </lineage>
</organism>
<proteinExistence type="predicted"/>